<proteinExistence type="predicted"/>
<feature type="domain" description="THIF-type NAD/FAD binding fold" evidence="1">
    <location>
        <begin position="103"/>
        <end position="205"/>
    </location>
</feature>
<reference evidence="2 3" key="1">
    <citation type="submission" date="2020-04" db="EMBL/GenBank/DDBJ databases">
        <title>MicrobeNet Type strains.</title>
        <authorList>
            <person name="Nicholson A.C."/>
        </authorList>
    </citation>
    <scope>NUCLEOTIDE SEQUENCE [LARGE SCALE GENOMIC DNA]</scope>
    <source>
        <strain evidence="2 3">ATCC BAA-788</strain>
    </source>
</reference>
<evidence type="ECO:0000313" key="3">
    <source>
        <dbReference type="Proteomes" id="UP000581206"/>
    </source>
</evidence>
<dbReference type="InterPro" id="IPR000594">
    <property type="entry name" value="ThiF_NAD_FAD-bd"/>
</dbReference>
<dbReference type="InterPro" id="IPR035985">
    <property type="entry name" value="Ubiquitin-activating_enz"/>
</dbReference>
<name>A0A7X6KUU2_9CELL</name>
<evidence type="ECO:0000313" key="2">
    <source>
        <dbReference type="EMBL" id="NKY22399.1"/>
    </source>
</evidence>
<comment type="caution">
    <text evidence="2">The sequence shown here is derived from an EMBL/GenBank/DDBJ whole genome shotgun (WGS) entry which is preliminary data.</text>
</comment>
<dbReference type="Proteomes" id="UP000581206">
    <property type="component" value="Unassembled WGS sequence"/>
</dbReference>
<dbReference type="GO" id="GO:0008641">
    <property type="term" value="F:ubiquitin-like modifier activating enzyme activity"/>
    <property type="evidence" value="ECO:0007669"/>
    <property type="project" value="InterPro"/>
</dbReference>
<dbReference type="RefSeq" id="WP_168629540.1">
    <property type="nucleotide sequence ID" value="NZ_BONL01000017.1"/>
</dbReference>
<gene>
    <name evidence="2" type="ORF">HGA03_06920</name>
</gene>
<protein>
    <recommendedName>
        <fullName evidence="1">THIF-type NAD/FAD binding fold domain-containing protein</fullName>
    </recommendedName>
</protein>
<dbReference type="Gene3D" id="3.40.50.720">
    <property type="entry name" value="NAD(P)-binding Rossmann-like Domain"/>
    <property type="match status" value="1"/>
</dbReference>
<keyword evidence="3" id="KW-1185">Reference proteome</keyword>
<sequence>MRLRRGLRLVRTGEDEVQIGTDPRWAVRLHGLSPVQCRAVLRGTERSLRLVLPAPVLAELGTLGLLRPPVPRDLPVPERLVPDCRVTALARDGDPRAIRERRAAATVAVHGLGRTGVQVAVLLASAGIGTVLLADRHRVRGTDLGTGLGPGEVGRRRTTAVAALLRSTAPGVRTGTAERSGPEPEVVVTVDGDAVDPERTQALLSAGTAQVPVVLREADALVGPTARPGGACCPRCVELARADLDPRWPRVLGLLRAGDDAGAEPVVLAAVAGGLAAAEVLSLVDGDQPVTDGRQYELPLPSVEPRLRAWAAHPECGCAALPTGTVTGT</sequence>
<evidence type="ECO:0000259" key="1">
    <source>
        <dbReference type="Pfam" id="PF00899"/>
    </source>
</evidence>
<accession>A0A7X6KUU2</accession>
<dbReference type="EMBL" id="JAAXOX010000003">
    <property type="protein sequence ID" value="NKY22399.1"/>
    <property type="molecule type" value="Genomic_DNA"/>
</dbReference>
<dbReference type="Pfam" id="PF00899">
    <property type="entry name" value="ThiF"/>
    <property type="match status" value="1"/>
</dbReference>
<organism evidence="2 3">
    <name type="scientific">Cellulomonas denverensis</name>
    <dbReference type="NCBI Taxonomy" id="264297"/>
    <lineage>
        <taxon>Bacteria</taxon>
        <taxon>Bacillati</taxon>
        <taxon>Actinomycetota</taxon>
        <taxon>Actinomycetes</taxon>
        <taxon>Micrococcales</taxon>
        <taxon>Cellulomonadaceae</taxon>
        <taxon>Cellulomonas</taxon>
    </lineage>
</organism>
<dbReference type="AlphaFoldDB" id="A0A7X6KUU2"/>
<dbReference type="SUPFAM" id="SSF69572">
    <property type="entry name" value="Activating enzymes of the ubiquitin-like proteins"/>
    <property type="match status" value="1"/>
</dbReference>